<evidence type="ECO:0000256" key="10">
    <source>
        <dbReference type="ARBA" id="ARBA00023014"/>
    </source>
</evidence>
<dbReference type="InterPro" id="IPR000192">
    <property type="entry name" value="Aminotrans_V_dom"/>
</dbReference>
<organism evidence="17">
    <name type="scientific">Salmonella newport</name>
    <dbReference type="NCBI Taxonomy" id="108619"/>
    <lineage>
        <taxon>Bacteria</taxon>
        <taxon>Pseudomonadati</taxon>
        <taxon>Pseudomonadota</taxon>
        <taxon>Gammaproteobacteria</taxon>
        <taxon>Enterobacterales</taxon>
        <taxon>Enterobacteriaceae</taxon>
        <taxon>Salmonella</taxon>
    </lineage>
</organism>
<keyword evidence="8" id="KW-0663">Pyridoxal phosphate</keyword>
<dbReference type="GO" id="GO:0031071">
    <property type="term" value="F:cysteine desulfurase activity"/>
    <property type="evidence" value="ECO:0007669"/>
    <property type="project" value="UniProtKB-EC"/>
</dbReference>
<reference evidence="14" key="3">
    <citation type="submission" date="2018-07" db="EMBL/GenBank/DDBJ databases">
        <authorList>
            <person name="Ashton P.M."/>
            <person name="Dallman T."/>
            <person name="Nair S."/>
            <person name="De Pinna E."/>
            <person name="Peters T."/>
            <person name="Grant K."/>
        </authorList>
    </citation>
    <scope>NUCLEOTIDE SEQUENCE</scope>
    <source>
        <strain evidence="14">136562</strain>
    </source>
</reference>
<dbReference type="EC" id="2.8.1.7" evidence="3"/>
<name>A0A3U2ZX58_SALNE</name>
<dbReference type="EMBL" id="AAHKWI010000062">
    <property type="protein sequence ID" value="EBX3157081.1"/>
    <property type="molecule type" value="Genomic_DNA"/>
</dbReference>
<keyword evidence="6" id="KW-0001">2Fe-2S</keyword>
<dbReference type="AlphaFoldDB" id="A0A3U2ZX58"/>
<evidence type="ECO:0000259" key="13">
    <source>
        <dbReference type="Pfam" id="PF00266"/>
    </source>
</evidence>
<evidence type="ECO:0000256" key="4">
    <source>
        <dbReference type="ARBA" id="ARBA00022490"/>
    </source>
</evidence>
<dbReference type="Gene3D" id="3.40.640.10">
    <property type="entry name" value="Type I PLP-dependent aspartate aminotransferase-like (Major domain)"/>
    <property type="match status" value="1"/>
</dbReference>
<evidence type="ECO:0000256" key="8">
    <source>
        <dbReference type="ARBA" id="ARBA00022898"/>
    </source>
</evidence>
<dbReference type="GO" id="GO:0051537">
    <property type="term" value="F:2 iron, 2 sulfur cluster binding"/>
    <property type="evidence" value="ECO:0007669"/>
    <property type="project" value="UniProtKB-KW"/>
</dbReference>
<dbReference type="InterPro" id="IPR015421">
    <property type="entry name" value="PyrdxlP-dep_Trfase_major"/>
</dbReference>
<evidence type="ECO:0000256" key="6">
    <source>
        <dbReference type="ARBA" id="ARBA00022714"/>
    </source>
</evidence>
<accession>A0A3U2ZX58</accession>
<dbReference type="InterPro" id="IPR016454">
    <property type="entry name" value="Cysteine_dSase"/>
</dbReference>
<keyword evidence="9" id="KW-0408">Iron</keyword>
<dbReference type="PANTHER" id="PTHR11601:SF34">
    <property type="entry name" value="CYSTEINE DESULFURASE"/>
    <property type="match status" value="1"/>
</dbReference>
<dbReference type="SUPFAM" id="SSF53383">
    <property type="entry name" value="PLP-dependent transferases"/>
    <property type="match status" value="1"/>
</dbReference>
<dbReference type="EMBL" id="DAATXE010000014">
    <property type="protein sequence ID" value="HAF0488706.1"/>
    <property type="molecule type" value="Genomic_DNA"/>
</dbReference>
<keyword evidence="10" id="KW-0411">Iron-sulfur</keyword>
<dbReference type="InterPro" id="IPR020578">
    <property type="entry name" value="Aminotrans_V_PyrdxlP_BS"/>
</dbReference>
<evidence type="ECO:0000256" key="12">
    <source>
        <dbReference type="RuleBase" id="RU004504"/>
    </source>
</evidence>
<evidence type="ECO:0000256" key="5">
    <source>
        <dbReference type="ARBA" id="ARBA00022679"/>
    </source>
</evidence>
<dbReference type="RefSeq" id="WP_058145318.1">
    <property type="nucleotide sequence ID" value="NZ_CALNWG010000016.1"/>
</dbReference>
<evidence type="ECO:0000256" key="2">
    <source>
        <dbReference type="ARBA" id="ARBA00006490"/>
    </source>
</evidence>
<dbReference type="PIRSF" id="PIRSF005572">
    <property type="entry name" value="NifS"/>
    <property type="match status" value="1"/>
</dbReference>
<dbReference type="EMBL" id="DAAHFP010000013">
    <property type="protein sequence ID" value="HAB5910214.1"/>
    <property type="molecule type" value="Genomic_DNA"/>
</dbReference>
<evidence type="ECO:0000256" key="3">
    <source>
        <dbReference type="ARBA" id="ARBA00012239"/>
    </source>
</evidence>
<comment type="catalytic activity">
    <reaction evidence="11">
        <text>(sulfur carrier)-H + L-cysteine = (sulfur carrier)-SH + L-alanine</text>
        <dbReference type="Rhea" id="RHEA:43892"/>
        <dbReference type="Rhea" id="RHEA-COMP:14737"/>
        <dbReference type="Rhea" id="RHEA-COMP:14739"/>
        <dbReference type="ChEBI" id="CHEBI:29917"/>
        <dbReference type="ChEBI" id="CHEBI:35235"/>
        <dbReference type="ChEBI" id="CHEBI:57972"/>
        <dbReference type="ChEBI" id="CHEBI:64428"/>
        <dbReference type="EC" id="2.8.1.7"/>
    </reaction>
</comment>
<protein>
    <recommendedName>
        <fullName evidence="3">cysteine desulfurase</fullName>
        <ecNumber evidence="3">2.8.1.7</ecNumber>
    </recommendedName>
</protein>
<evidence type="ECO:0000313" key="14">
    <source>
        <dbReference type="EMBL" id="EBX3157081.1"/>
    </source>
</evidence>
<evidence type="ECO:0000313" key="15">
    <source>
        <dbReference type="EMBL" id="HAB5910214.1"/>
    </source>
</evidence>
<keyword evidence="5 17" id="KW-0808">Transferase</keyword>
<dbReference type="PROSITE" id="PS00595">
    <property type="entry name" value="AA_TRANSFER_CLASS_5"/>
    <property type="match status" value="1"/>
</dbReference>
<dbReference type="FunFam" id="3.40.640.10:FF:000003">
    <property type="entry name" value="Cysteine desulfurase IscS"/>
    <property type="match status" value="1"/>
</dbReference>
<evidence type="ECO:0000313" key="17">
    <source>
        <dbReference type="EMBL" id="HAF0488706.1"/>
    </source>
</evidence>
<evidence type="ECO:0000256" key="1">
    <source>
        <dbReference type="ARBA" id="ARBA00001933"/>
    </source>
</evidence>
<reference evidence="17" key="2">
    <citation type="submission" date="2018-07" db="EMBL/GenBank/DDBJ databases">
        <authorList>
            <consortium name="NCBI Pathogen Detection Project"/>
        </authorList>
    </citation>
    <scope>NUCLEOTIDE SEQUENCE</scope>
    <source>
        <strain evidence="17">BCW_2741</strain>
        <strain evidence="15">Salmonella enterica</strain>
    </source>
</reference>
<evidence type="ECO:0000256" key="9">
    <source>
        <dbReference type="ARBA" id="ARBA00023004"/>
    </source>
</evidence>
<keyword evidence="4" id="KW-0963">Cytoplasm</keyword>
<feature type="domain" description="Aminotransferase class V" evidence="13">
    <location>
        <begin position="3"/>
        <end position="356"/>
    </location>
</feature>
<comment type="similarity">
    <text evidence="2">Belongs to the class-V pyridoxal-phosphate-dependent aminotransferase family. NifS/IscS subfamily.</text>
</comment>
<sequence>MTVYLDYNATTPVLPEVADLVHKMMVEEFGNAGSRTHEFGVNAKRAVELARAQVAAVIKADKSDVIFTSGATESNNIAILGLREFAEKTGKKHIITSKIEHKAVLEPIAHLEQHGFNVTYLDTTPDGQIDTTQLQKSLREETILVSIMHINNETGVIQPIDEVCRLLNEHDAYFHVDAAQSFGKYPFTLDNKRIDFISVSGHKLYAPKGIGALILRRRDYSKPPLKPIFFGGGQEKGLRPGTLATPLIAGFGLACELATKNADNWFNHVSTLKNNFISAITEIGAIINGNNTSPYVLNFSIPGINSEAAMVKLKGVIAVSNGSACTSSNYKPSHVLVAMGMDAERVDGAIRVSFGACTPIIPYKEIVNRLETLR</sequence>
<keyword evidence="7" id="KW-0479">Metal-binding</keyword>
<dbReference type="Gene3D" id="3.90.1150.10">
    <property type="entry name" value="Aspartate Aminotransferase, domain 1"/>
    <property type="match status" value="1"/>
</dbReference>
<evidence type="ECO:0000256" key="11">
    <source>
        <dbReference type="ARBA" id="ARBA00050776"/>
    </source>
</evidence>
<dbReference type="InterPro" id="IPR015424">
    <property type="entry name" value="PyrdxlP-dep_Trfase"/>
</dbReference>
<dbReference type="InterPro" id="IPR017644">
    <property type="entry name" value="Cysteine_desulfurase_DndA"/>
</dbReference>
<dbReference type="EMBL" id="DAATQT010000109">
    <property type="protein sequence ID" value="HAE9655169.1"/>
    <property type="molecule type" value="Genomic_DNA"/>
</dbReference>
<evidence type="ECO:0000256" key="7">
    <source>
        <dbReference type="ARBA" id="ARBA00022723"/>
    </source>
</evidence>
<dbReference type="Gene3D" id="1.10.260.50">
    <property type="match status" value="1"/>
</dbReference>
<reference evidence="17" key="1">
    <citation type="journal article" date="2018" name="Genome Biol.">
        <title>SKESA: strategic k-mer extension for scrupulous assemblies.</title>
        <authorList>
            <person name="Souvorov A."/>
            <person name="Agarwala R."/>
            <person name="Lipman D.J."/>
        </authorList>
    </citation>
    <scope>NUCLEOTIDE SEQUENCE</scope>
    <source>
        <strain evidence="17">BCW_2741</strain>
        <strain evidence="15">Salmonella enterica</strain>
    </source>
</reference>
<dbReference type="Pfam" id="PF00266">
    <property type="entry name" value="Aminotran_5"/>
    <property type="match status" value="1"/>
</dbReference>
<gene>
    <name evidence="17" type="primary">dndA</name>
    <name evidence="14" type="ORF">DRT54_24095</name>
    <name evidence="16" type="ORF">G4X27_005000</name>
    <name evidence="17" type="ORF">G9W27_002625</name>
    <name evidence="15" type="ORF">GB622_19225</name>
</gene>
<comment type="cofactor">
    <cofactor evidence="1 12">
        <name>pyridoxal 5'-phosphate</name>
        <dbReference type="ChEBI" id="CHEBI:597326"/>
    </cofactor>
</comment>
<dbReference type="NCBIfam" id="TIGR03235">
    <property type="entry name" value="DNA_S_dndA"/>
    <property type="match status" value="1"/>
</dbReference>
<dbReference type="PANTHER" id="PTHR11601">
    <property type="entry name" value="CYSTEINE DESULFURYLASE FAMILY MEMBER"/>
    <property type="match status" value="1"/>
</dbReference>
<proteinExistence type="inferred from homology"/>
<evidence type="ECO:0000313" key="16">
    <source>
        <dbReference type="EMBL" id="HAE9655169.1"/>
    </source>
</evidence>
<comment type="caution">
    <text evidence="17">The sequence shown here is derived from an EMBL/GenBank/DDBJ whole genome shotgun (WGS) entry which is preliminary data.</text>
</comment>
<dbReference type="GO" id="GO:0046872">
    <property type="term" value="F:metal ion binding"/>
    <property type="evidence" value="ECO:0007669"/>
    <property type="project" value="UniProtKB-KW"/>
</dbReference>
<dbReference type="InterPro" id="IPR015422">
    <property type="entry name" value="PyrdxlP-dep_Trfase_small"/>
</dbReference>